<dbReference type="PANTHER" id="PTHR16074">
    <property type="entry name" value="BARDET-BIEDL SYNDROME 7 PROTEIN"/>
    <property type="match status" value="1"/>
</dbReference>
<accession>A0A699YGC0</accession>
<dbReference type="GO" id="GO:0036064">
    <property type="term" value="C:ciliary basal body"/>
    <property type="evidence" value="ECO:0007669"/>
    <property type="project" value="TreeGrafter"/>
</dbReference>
<proteinExistence type="predicted"/>
<evidence type="ECO:0000313" key="3">
    <source>
        <dbReference type="Proteomes" id="UP000485058"/>
    </source>
</evidence>
<dbReference type="GO" id="GO:0008104">
    <property type="term" value="P:intracellular protein localization"/>
    <property type="evidence" value="ECO:0007669"/>
    <property type="project" value="TreeGrafter"/>
</dbReference>
<dbReference type="AlphaFoldDB" id="A0A699YGC0"/>
<dbReference type="EMBL" id="BLLF01000021">
    <property type="protein sequence ID" value="GFH06076.1"/>
    <property type="molecule type" value="Genomic_DNA"/>
</dbReference>
<feature type="domain" description="BBS7 helical hairpin" evidence="1">
    <location>
        <begin position="22"/>
        <end position="135"/>
    </location>
</feature>
<dbReference type="GO" id="GO:0034464">
    <property type="term" value="C:BBSome"/>
    <property type="evidence" value="ECO:0007669"/>
    <property type="project" value="TreeGrafter"/>
</dbReference>
<evidence type="ECO:0000313" key="2">
    <source>
        <dbReference type="EMBL" id="GFH06076.1"/>
    </source>
</evidence>
<protein>
    <submittedName>
        <fullName evidence="2">Bardet-Biedl syndrome 7 protein</fullName>
    </submittedName>
</protein>
<dbReference type="Proteomes" id="UP000485058">
    <property type="component" value="Unassembled WGS sequence"/>
</dbReference>
<comment type="caution">
    <text evidence="2">The sequence shown here is derived from an EMBL/GenBank/DDBJ whole genome shotgun (WGS) entry which is preliminary data.</text>
</comment>
<dbReference type="GO" id="GO:0005930">
    <property type="term" value="C:axoneme"/>
    <property type="evidence" value="ECO:0007669"/>
    <property type="project" value="TreeGrafter"/>
</dbReference>
<dbReference type="GO" id="GO:0060271">
    <property type="term" value="P:cilium assembly"/>
    <property type="evidence" value="ECO:0007669"/>
    <property type="project" value="TreeGrafter"/>
</dbReference>
<reference evidence="2 3" key="1">
    <citation type="submission" date="2020-02" db="EMBL/GenBank/DDBJ databases">
        <title>Draft genome sequence of Haematococcus lacustris strain NIES-144.</title>
        <authorList>
            <person name="Morimoto D."/>
            <person name="Nakagawa S."/>
            <person name="Yoshida T."/>
            <person name="Sawayama S."/>
        </authorList>
    </citation>
    <scope>NUCLEOTIDE SEQUENCE [LARGE SCALE GENOMIC DNA]</scope>
    <source>
        <strain evidence="2 3">NIES-144</strain>
    </source>
</reference>
<sequence>MREATAAKLRVDAAFNPNTAALRQSIALVWPQLAKQRQLRHDFHLLEGLSELKMQDPEVVNFLPSEYSQILERAQAIRTEYKEQPQHLDHLTSLIKHLYQDFCKLAGIPAARQRLPALEQLLSDPRSCLDQVMEFLVGKG</sequence>
<dbReference type="InterPro" id="IPR056335">
    <property type="entry name" value="BBS7_hairpin"/>
</dbReference>
<name>A0A699YGC0_HAELA</name>
<organism evidence="2 3">
    <name type="scientific">Haematococcus lacustris</name>
    <name type="common">Green alga</name>
    <name type="synonym">Haematococcus pluvialis</name>
    <dbReference type="NCBI Taxonomy" id="44745"/>
    <lineage>
        <taxon>Eukaryota</taxon>
        <taxon>Viridiplantae</taxon>
        <taxon>Chlorophyta</taxon>
        <taxon>core chlorophytes</taxon>
        <taxon>Chlorophyceae</taxon>
        <taxon>CS clade</taxon>
        <taxon>Chlamydomonadales</taxon>
        <taxon>Haematococcaceae</taxon>
        <taxon>Haematococcus</taxon>
    </lineage>
</organism>
<dbReference type="PANTHER" id="PTHR16074:SF4">
    <property type="entry name" value="BARDET-BIEDL SYNDROME 7 PROTEIN"/>
    <property type="match status" value="1"/>
</dbReference>
<dbReference type="GO" id="GO:0016020">
    <property type="term" value="C:membrane"/>
    <property type="evidence" value="ECO:0007669"/>
    <property type="project" value="TreeGrafter"/>
</dbReference>
<evidence type="ECO:0000259" key="1">
    <source>
        <dbReference type="Pfam" id="PF23349"/>
    </source>
</evidence>
<keyword evidence="3" id="KW-1185">Reference proteome</keyword>
<gene>
    <name evidence="2" type="ORF">HaLaN_00645</name>
</gene>
<dbReference type="Pfam" id="PF23349">
    <property type="entry name" value="BBS7_hp"/>
    <property type="match status" value="1"/>
</dbReference>